<evidence type="ECO:0000313" key="1">
    <source>
        <dbReference type="EMBL" id="KAL0938542.1"/>
    </source>
</evidence>
<dbReference type="Proteomes" id="UP000805649">
    <property type="component" value="Unassembled WGS sequence"/>
</dbReference>
<organism evidence="1 2">
    <name type="scientific">Colletotrichum truncatum</name>
    <name type="common">Anthracnose fungus</name>
    <name type="synonym">Colletotrichum capsici</name>
    <dbReference type="NCBI Taxonomy" id="5467"/>
    <lineage>
        <taxon>Eukaryota</taxon>
        <taxon>Fungi</taxon>
        <taxon>Dikarya</taxon>
        <taxon>Ascomycota</taxon>
        <taxon>Pezizomycotina</taxon>
        <taxon>Sordariomycetes</taxon>
        <taxon>Hypocreomycetidae</taxon>
        <taxon>Glomerellales</taxon>
        <taxon>Glomerellaceae</taxon>
        <taxon>Colletotrichum</taxon>
        <taxon>Colletotrichum truncatum species complex</taxon>
    </lineage>
</organism>
<evidence type="ECO:0000313" key="2">
    <source>
        <dbReference type="Proteomes" id="UP000805649"/>
    </source>
</evidence>
<proteinExistence type="predicted"/>
<protein>
    <submittedName>
        <fullName evidence="1">Uncharacterized protein</fullName>
    </submittedName>
</protein>
<sequence length="41" mass="4922">MIKRLGRHRAGDVSHAWLVDRKQTYHVRLGHVTLVRKRQFV</sequence>
<gene>
    <name evidence="1" type="ORF">CTRU02_205152</name>
</gene>
<accession>A0ACC3Z364</accession>
<name>A0ACC3Z364_COLTU</name>
<comment type="caution">
    <text evidence="1">The sequence shown here is derived from an EMBL/GenBank/DDBJ whole genome shotgun (WGS) entry which is preliminary data.</text>
</comment>
<keyword evidence="2" id="KW-1185">Reference proteome</keyword>
<dbReference type="EMBL" id="VUJX02000003">
    <property type="protein sequence ID" value="KAL0938542.1"/>
    <property type="molecule type" value="Genomic_DNA"/>
</dbReference>
<reference evidence="1 2" key="1">
    <citation type="journal article" date="2020" name="Phytopathology">
        <title>Genome Sequence Resources of Colletotrichum truncatum, C. plurivorum, C. musicola, and C. sojae: Four Species Pathogenic to Soybean (Glycine max).</title>
        <authorList>
            <person name="Rogerio F."/>
            <person name="Boufleur T.R."/>
            <person name="Ciampi-Guillardi M."/>
            <person name="Sukno S.A."/>
            <person name="Thon M.R."/>
            <person name="Massola Junior N.S."/>
            <person name="Baroncelli R."/>
        </authorList>
    </citation>
    <scope>NUCLEOTIDE SEQUENCE [LARGE SCALE GENOMIC DNA]</scope>
    <source>
        <strain evidence="1 2">CMES1059</strain>
    </source>
</reference>